<keyword evidence="2" id="KW-1185">Reference proteome</keyword>
<protein>
    <submittedName>
        <fullName evidence="1">Uncharacterized protein</fullName>
    </submittedName>
</protein>
<dbReference type="Proteomes" id="UP000035036">
    <property type="component" value="Chromosome"/>
</dbReference>
<name>A0A0B5FM41_9BACT</name>
<dbReference type="HOGENOM" id="CLU_189784_0_0_7"/>
<dbReference type="EMBL" id="CP010311">
    <property type="protein sequence ID" value="AJF05709.1"/>
    <property type="molecule type" value="Genomic_DNA"/>
</dbReference>
<dbReference type="STRING" id="483547.GSUB_02770"/>
<dbReference type="Gene3D" id="1.10.1130.20">
    <property type="match status" value="1"/>
</dbReference>
<evidence type="ECO:0000313" key="1">
    <source>
        <dbReference type="EMBL" id="AJF05709.1"/>
    </source>
</evidence>
<gene>
    <name evidence="1" type="ORF">GSUB_02770</name>
</gene>
<dbReference type="RefSeq" id="WP_040199092.1">
    <property type="nucleotide sequence ID" value="NZ_CP010311.1"/>
</dbReference>
<accession>A0A0B5FM41</accession>
<dbReference type="InterPro" id="IPR036280">
    <property type="entry name" value="Multihaem_cyt_sf"/>
</dbReference>
<proteinExistence type="predicted"/>
<dbReference type="AlphaFoldDB" id="A0A0B5FM41"/>
<reference evidence="1 2" key="1">
    <citation type="journal article" date="2015" name="Genome Announc.">
        <title>Genomes of Geoalkalibacter ferrihydriticus Z-0531T and Geoalkalibacter subterraneus Red1T, Two Haloalkaliphilic Metal-Reducing Deltaproteobacteria.</title>
        <authorList>
            <person name="Badalamenti J.P."/>
            <person name="Krajmalnik-Brown R."/>
            <person name="Torres C.I."/>
            <person name="Bond D.R."/>
        </authorList>
    </citation>
    <scope>NUCLEOTIDE SEQUENCE [LARGE SCALE GENOMIC DNA]</scope>
    <source>
        <strain evidence="1 2">Red1</strain>
    </source>
</reference>
<evidence type="ECO:0000313" key="2">
    <source>
        <dbReference type="Proteomes" id="UP000035036"/>
    </source>
</evidence>
<dbReference type="KEGG" id="gsb:GSUB_02770"/>
<sequence length="94" mass="10877">MTFRKRDGLFLLIVAAVFITFYVISGSIKTTRVPYDETHRPFYEMREAGMKKIEVDAQCEQCHDGEQIAFPPEHPAKPGDAPMRCLFCHKLEDR</sequence>
<dbReference type="SUPFAM" id="SSF48695">
    <property type="entry name" value="Multiheme cytochromes"/>
    <property type="match status" value="1"/>
</dbReference>
<organism evidence="1 2">
    <name type="scientific">Geoalkalibacter subterraneus</name>
    <dbReference type="NCBI Taxonomy" id="483547"/>
    <lineage>
        <taxon>Bacteria</taxon>
        <taxon>Pseudomonadati</taxon>
        <taxon>Thermodesulfobacteriota</taxon>
        <taxon>Desulfuromonadia</taxon>
        <taxon>Desulfuromonadales</taxon>
        <taxon>Geoalkalibacteraceae</taxon>
        <taxon>Geoalkalibacter</taxon>
    </lineage>
</organism>
<dbReference type="OrthoDB" id="5432744at2"/>